<protein>
    <submittedName>
        <fullName evidence="2">Thioredoxin-like protein</fullName>
    </submittedName>
</protein>
<dbReference type="GO" id="GO:0016491">
    <property type="term" value="F:oxidoreductase activity"/>
    <property type="evidence" value="ECO:0007669"/>
    <property type="project" value="InterPro"/>
</dbReference>
<dbReference type="PANTHER" id="PTHR13887">
    <property type="entry name" value="GLUTATHIONE S-TRANSFERASE KAPPA"/>
    <property type="match status" value="1"/>
</dbReference>
<dbReference type="Gene3D" id="3.40.30.10">
    <property type="entry name" value="Glutaredoxin"/>
    <property type="match status" value="1"/>
</dbReference>
<sequence length="298" mass="33702">MLAIRFPIFNHFEAALRRISRTLSVLPYSRVQVRYYTFLGTGTAGGGYSNRGLGISKEGYKMTTNNAPAKIKIDVTSEEILIIFPPQDSICPFCFIGKRKLDRAIEIAKERGMNAEFGVEFHPFLLDPTLREDEPEDKRERYHRKFGKERFEGMEKMMIQRGKQVGINFSYGGKVRQTTDSHRLLALAYEKGGQTMQSNLVEKLFSGYFEREQDVGDRDFLSAQAVAVGLFPNEDETKSWLASDAKRKEVQQGIMKAQAMGISGVPFFVFNNKFAISGAEEPELFVQVFERVCGQAAA</sequence>
<dbReference type="Pfam" id="PF01323">
    <property type="entry name" value="DSBA"/>
    <property type="match status" value="1"/>
</dbReference>
<dbReference type="InterPro" id="IPR001853">
    <property type="entry name" value="DSBA-like_thioredoxin_dom"/>
</dbReference>
<dbReference type="InterPro" id="IPR036249">
    <property type="entry name" value="Thioredoxin-like_sf"/>
</dbReference>
<dbReference type="AlphaFoldDB" id="A0A9Q5NB78"/>
<organism evidence="2 3">
    <name type="scientific">Sanghuangporus baumii</name>
    <name type="common">Phellinus baumii</name>
    <dbReference type="NCBI Taxonomy" id="108892"/>
    <lineage>
        <taxon>Eukaryota</taxon>
        <taxon>Fungi</taxon>
        <taxon>Dikarya</taxon>
        <taxon>Basidiomycota</taxon>
        <taxon>Agaricomycotina</taxon>
        <taxon>Agaricomycetes</taxon>
        <taxon>Hymenochaetales</taxon>
        <taxon>Hymenochaetaceae</taxon>
        <taxon>Sanghuangporus</taxon>
    </lineage>
</organism>
<dbReference type="EMBL" id="LNZH02000099">
    <property type="protein sequence ID" value="OCB91248.1"/>
    <property type="molecule type" value="Genomic_DNA"/>
</dbReference>
<comment type="caution">
    <text evidence="2">The sequence shown here is derived from an EMBL/GenBank/DDBJ whole genome shotgun (WGS) entry which is preliminary data.</text>
</comment>
<gene>
    <name evidence="2" type="ORF">A7U60_g1535</name>
</gene>
<proteinExistence type="predicted"/>
<dbReference type="OrthoDB" id="1930760at2759"/>
<dbReference type="SUPFAM" id="SSF52833">
    <property type="entry name" value="Thioredoxin-like"/>
    <property type="match status" value="1"/>
</dbReference>
<accession>A0A9Q5NB78</accession>
<dbReference type="PANTHER" id="PTHR13887:SF41">
    <property type="entry name" value="THIOREDOXIN SUPERFAMILY PROTEIN"/>
    <property type="match status" value="1"/>
</dbReference>
<evidence type="ECO:0000259" key="1">
    <source>
        <dbReference type="Pfam" id="PF01323"/>
    </source>
</evidence>
<feature type="domain" description="DSBA-like thioredoxin" evidence="1">
    <location>
        <begin position="88"/>
        <end position="287"/>
    </location>
</feature>
<dbReference type="Proteomes" id="UP000757232">
    <property type="component" value="Unassembled WGS sequence"/>
</dbReference>
<evidence type="ECO:0000313" key="3">
    <source>
        <dbReference type="Proteomes" id="UP000757232"/>
    </source>
</evidence>
<reference evidence="2" key="1">
    <citation type="submission" date="2016-06" db="EMBL/GenBank/DDBJ databases">
        <title>Draft Genome sequence of the fungus Inonotus baumii.</title>
        <authorList>
            <person name="Zhu H."/>
            <person name="Lin W."/>
        </authorList>
    </citation>
    <scope>NUCLEOTIDE SEQUENCE</scope>
    <source>
        <strain evidence="2">821</strain>
    </source>
</reference>
<dbReference type="CDD" id="cd03024">
    <property type="entry name" value="DsbA_FrnE"/>
    <property type="match status" value="1"/>
</dbReference>
<evidence type="ECO:0000313" key="2">
    <source>
        <dbReference type="EMBL" id="OCB91248.1"/>
    </source>
</evidence>
<name>A0A9Q5NB78_SANBA</name>
<keyword evidence="3" id="KW-1185">Reference proteome</keyword>